<reference evidence="2" key="1">
    <citation type="journal article" date="2014" name="Int. J. Syst. Evol. Microbiol.">
        <title>Complete genome sequence of Corynebacterium casei LMG S-19264T (=DSM 44701T), isolated from a smear-ripened cheese.</title>
        <authorList>
            <consortium name="US DOE Joint Genome Institute (JGI-PGF)"/>
            <person name="Walter F."/>
            <person name="Albersmeier A."/>
            <person name="Kalinowski J."/>
            <person name="Ruckert C."/>
        </authorList>
    </citation>
    <scope>NUCLEOTIDE SEQUENCE</scope>
    <source>
        <strain evidence="2">KCTC 32020</strain>
    </source>
</reference>
<evidence type="ECO:0000256" key="1">
    <source>
        <dbReference type="SAM" id="SignalP"/>
    </source>
</evidence>
<dbReference type="PROSITE" id="PS51257">
    <property type="entry name" value="PROKAR_LIPOPROTEIN"/>
    <property type="match status" value="1"/>
</dbReference>
<accession>A0A918Z3H1</accession>
<evidence type="ECO:0008006" key="4">
    <source>
        <dbReference type="Google" id="ProtNLM"/>
    </source>
</evidence>
<comment type="caution">
    <text evidence="2">The sequence shown here is derived from an EMBL/GenBank/DDBJ whole genome shotgun (WGS) entry which is preliminary data.</text>
</comment>
<evidence type="ECO:0000313" key="3">
    <source>
        <dbReference type="Proteomes" id="UP000636453"/>
    </source>
</evidence>
<feature type="chain" id="PRO_5037778494" description="Toxin co-regulated pilus biosynthesis protein Q C-terminal domain-containing protein" evidence="1">
    <location>
        <begin position="19"/>
        <end position="143"/>
    </location>
</feature>
<dbReference type="AlphaFoldDB" id="A0A918Z3H1"/>
<evidence type="ECO:0000313" key="2">
    <source>
        <dbReference type="EMBL" id="GHE35374.1"/>
    </source>
</evidence>
<keyword evidence="3" id="KW-1185">Reference proteome</keyword>
<gene>
    <name evidence="2" type="ORF">GCM10007167_17040</name>
</gene>
<dbReference type="Gene3D" id="3.55.50.70">
    <property type="match status" value="1"/>
</dbReference>
<organism evidence="2 3">
    <name type="scientific">Vulcaniibacterium thermophilum</name>
    <dbReference type="NCBI Taxonomy" id="1169913"/>
    <lineage>
        <taxon>Bacteria</taxon>
        <taxon>Pseudomonadati</taxon>
        <taxon>Pseudomonadota</taxon>
        <taxon>Gammaproteobacteria</taxon>
        <taxon>Lysobacterales</taxon>
        <taxon>Lysobacteraceae</taxon>
        <taxon>Vulcaniibacterium</taxon>
    </lineage>
</organism>
<proteinExistence type="predicted"/>
<reference evidence="2" key="2">
    <citation type="submission" date="2020-09" db="EMBL/GenBank/DDBJ databases">
        <authorList>
            <person name="Sun Q."/>
            <person name="Kim S."/>
        </authorList>
    </citation>
    <scope>NUCLEOTIDE SEQUENCE</scope>
    <source>
        <strain evidence="2">KCTC 32020</strain>
    </source>
</reference>
<protein>
    <recommendedName>
        <fullName evidence="4">Toxin co-regulated pilus biosynthesis protein Q C-terminal domain-containing protein</fullName>
    </recommendedName>
</protein>
<feature type="signal peptide" evidence="1">
    <location>
        <begin position="1"/>
        <end position="18"/>
    </location>
</feature>
<dbReference type="OrthoDB" id="5955043at2"/>
<keyword evidence="1" id="KW-0732">Signal</keyword>
<name>A0A918Z3H1_9GAMM</name>
<dbReference type="Proteomes" id="UP000636453">
    <property type="component" value="Unassembled WGS sequence"/>
</dbReference>
<sequence length="143" mass="15153">MFRVASLATLCLVLLACATPDAPGVRGRWKPVNQFAETPQAIPLHSAYVFQASPTDGTLKSMLARWAGDARLVLAYEHAYDYTLHRAASQVRTTDVREAAAQLTQAYAAQGVTVELQGNRIVVRAATADSGEVAAGGQSAASH</sequence>
<dbReference type="EMBL" id="BNCF01000008">
    <property type="protein sequence ID" value="GHE35374.1"/>
    <property type="molecule type" value="Genomic_DNA"/>
</dbReference>